<keyword evidence="2" id="KW-1185">Reference proteome</keyword>
<accession>A0A1V6PIB5</accession>
<dbReference type="AlphaFoldDB" id="A0A1V6PIB5"/>
<proteinExistence type="predicted"/>
<dbReference type="EMBL" id="MDYL01000003">
    <property type="protein sequence ID" value="OQD76800.1"/>
    <property type="molecule type" value="Genomic_DNA"/>
</dbReference>
<evidence type="ECO:0000313" key="2">
    <source>
        <dbReference type="Proteomes" id="UP000191522"/>
    </source>
</evidence>
<protein>
    <submittedName>
        <fullName evidence="1">Uncharacterized protein</fullName>
    </submittedName>
</protein>
<reference evidence="2" key="1">
    <citation type="journal article" date="2017" name="Nat. Microbiol.">
        <title>Global analysis of biosynthetic gene clusters reveals vast potential of secondary metabolite production in Penicillium species.</title>
        <authorList>
            <person name="Nielsen J.C."/>
            <person name="Grijseels S."/>
            <person name="Prigent S."/>
            <person name="Ji B."/>
            <person name="Dainat J."/>
            <person name="Nielsen K.F."/>
            <person name="Frisvad J.C."/>
            <person name="Workman M."/>
            <person name="Nielsen J."/>
        </authorList>
    </citation>
    <scope>NUCLEOTIDE SEQUENCE [LARGE SCALE GENOMIC DNA]</scope>
    <source>
        <strain evidence="2">IBT 11843</strain>
    </source>
</reference>
<gene>
    <name evidence="1" type="ORF">PENDEC_c003G00221</name>
</gene>
<name>A0A1V6PIB5_PENDC</name>
<evidence type="ECO:0000313" key="1">
    <source>
        <dbReference type="EMBL" id="OQD76800.1"/>
    </source>
</evidence>
<dbReference type="OrthoDB" id="4366451at2759"/>
<dbReference type="Proteomes" id="UP000191522">
    <property type="component" value="Unassembled WGS sequence"/>
</dbReference>
<sequence length="142" mass="16350">MGSQMDFRLFGDCSIEVPTGEELQKISKYLPLLKAFEETLKTRVEEMWDFGAAFEYLVEQDTAAWKRLGAERPPYFVQPSGSTKSPLAIHLLNPTFYVADSKNMDPFHNEEESDEEEGDDYVEAEMLDFANIPTTLRLWLRS</sequence>
<organism evidence="1 2">
    <name type="scientific">Penicillium decumbens</name>
    <dbReference type="NCBI Taxonomy" id="69771"/>
    <lineage>
        <taxon>Eukaryota</taxon>
        <taxon>Fungi</taxon>
        <taxon>Dikarya</taxon>
        <taxon>Ascomycota</taxon>
        <taxon>Pezizomycotina</taxon>
        <taxon>Eurotiomycetes</taxon>
        <taxon>Eurotiomycetidae</taxon>
        <taxon>Eurotiales</taxon>
        <taxon>Aspergillaceae</taxon>
        <taxon>Penicillium</taxon>
    </lineage>
</organism>
<comment type="caution">
    <text evidence="1">The sequence shown here is derived from an EMBL/GenBank/DDBJ whole genome shotgun (WGS) entry which is preliminary data.</text>
</comment>
<dbReference type="STRING" id="69771.A0A1V6PIB5"/>